<dbReference type="PANTHER" id="PTHR24064">
    <property type="entry name" value="SOLUTE CARRIER FAMILY 22 MEMBER"/>
    <property type="match status" value="1"/>
</dbReference>
<keyword evidence="4 7" id="KW-0472">Membrane</keyword>
<dbReference type="GO" id="GO:0016020">
    <property type="term" value="C:membrane"/>
    <property type="evidence" value="ECO:0007669"/>
    <property type="project" value="UniProtKB-SubCell"/>
</dbReference>
<dbReference type="SUPFAM" id="SSF103473">
    <property type="entry name" value="MFS general substrate transporter"/>
    <property type="match status" value="1"/>
</dbReference>
<keyword evidence="3 7" id="KW-1133">Transmembrane helix</keyword>
<name>A0ABD2XWM5_9GENT</name>
<dbReference type="InterPro" id="IPR005828">
    <property type="entry name" value="MFS_sugar_transport-like"/>
</dbReference>
<feature type="transmembrane region" description="Helical" evidence="7">
    <location>
        <begin position="341"/>
        <end position="361"/>
    </location>
</feature>
<gene>
    <name evidence="9" type="ORF">ACH5RR_041352</name>
</gene>
<evidence type="ECO:0000256" key="6">
    <source>
        <dbReference type="ARBA" id="ARBA00049011"/>
    </source>
</evidence>
<feature type="transmembrane region" description="Helical" evidence="7">
    <location>
        <begin position="225"/>
        <end position="243"/>
    </location>
</feature>
<dbReference type="InterPro" id="IPR036259">
    <property type="entry name" value="MFS_trans_sf"/>
</dbReference>
<dbReference type="PROSITE" id="PS50850">
    <property type="entry name" value="MFS"/>
    <property type="match status" value="1"/>
</dbReference>
<evidence type="ECO:0000313" key="9">
    <source>
        <dbReference type="EMBL" id="KAL3498620.1"/>
    </source>
</evidence>
<dbReference type="EMBL" id="JBJUIK010000017">
    <property type="protein sequence ID" value="KAL3498620.1"/>
    <property type="molecule type" value="Genomic_DNA"/>
</dbReference>
<keyword evidence="2 7" id="KW-0812">Transmembrane</keyword>
<reference evidence="9 10" key="1">
    <citation type="submission" date="2024-11" db="EMBL/GenBank/DDBJ databases">
        <title>A near-complete genome assembly of Cinchona calisaya.</title>
        <authorList>
            <person name="Lian D.C."/>
            <person name="Zhao X.W."/>
            <person name="Wei L."/>
        </authorList>
    </citation>
    <scope>NUCLEOTIDE SEQUENCE [LARGE SCALE GENOMIC DNA]</scope>
    <source>
        <tissue evidence="9">Nenye</tissue>
    </source>
</reference>
<evidence type="ECO:0000313" key="10">
    <source>
        <dbReference type="Proteomes" id="UP001630127"/>
    </source>
</evidence>
<evidence type="ECO:0000256" key="7">
    <source>
        <dbReference type="SAM" id="Phobius"/>
    </source>
</evidence>
<dbReference type="Proteomes" id="UP001630127">
    <property type="component" value="Unassembled WGS sequence"/>
</dbReference>
<accession>A0ABD2XWM5</accession>
<feature type="transmembrane region" description="Helical" evidence="7">
    <location>
        <begin position="133"/>
        <end position="154"/>
    </location>
</feature>
<evidence type="ECO:0000256" key="5">
    <source>
        <dbReference type="ARBA" id="ARBA00044504"/>
    </source>
</evidence>
<feature type="transmembrane region" description="Helical" evidence="7">
    <location>
        <begin position="433"/>
        <end position="451"/>
    </location>
</feature>
<organism evidence="9 10">
    <name type="scientific">Cinchona calisaya</name>
    <dbReference type="NCBI Taxonomy" id="153742"/>
    <lineage>
        <taxon>Eukaryota</taxon>
        <taxon>Viridiplantae</taxon>
        <taxon>Streptophyta</taxon>
        <taxon>Embryophyta</taxon>
        <taxon>Tracheophyta</taxon>
        <taxon>Spermatophyta</taxon>
        <taxon>Magnoliopsida</taxon>
        <taxon>eudicotyledons</taxon>
        <taxon>Gunneridae</taxon>
        <taxon>Pentapetalae</taxon>
        <taxon>asterids</taxon>
        <taxon>lamiids</taxon>
        <taxon>Gentianales</taxon>
        <taxon>Rubiaceae</taxon>
        <taxon>Cinchonoideae</taxon>
        <taxon>Cinchoneae</taxon>
        <taxon>Cinchona</taxon>
    </lineage>
</organism>
<comment type="caution">
    <text evidence="9">The sequence shown here is derived from an EMBL/GenBank/DDBJ whole genome shotgun (WGS) entry which is preliminary data.</text>
</comment>
<dbReference type="AlphaFoldDB" id="A0ABD2XWM5"/>
<proteinExistence type="inferred from homology"/>
<protein>
    <recommendedName>
        <fullName evidence="8">Major facilitator superfamily (MFS) profile domain-containing protein</fullName>
    </recommendedName>
</protein>
<comment type="subcellular location">
    <subcellularLocation>
        <location evidence="1">Membrane</location>
        <topology evidence="1">Multi-pass membrane protein</topology>
    </subcellularLocation>
</comment>
<feature type="transmembrane region" description="Helical" evidence="7">
    <location>
        <begin position="403"/>
        <end position="421"/>
    </location>
</feature>
<comment type="catalytic activity">
    <reaction evidence="6">
        <text>phosphate(in) + H(+)(in) = phosphate(out) + H(+)(out)</text>
        <dbReference type="Rhea" id="RHEA:29939"/>
        <dbReference type="ChEBI" id="CHEBI:15378"/>
        <dbReference type="ChEBI" id="CHEBI:43474"/>
    </reaction>
    <physiologicalReaction direction="right-to-left" evidence="6">
        <dbReference type="Rhea" id="RHEA:29941"/>
    </physiologicalReaction>
</comment>
<feature type="transmembrane region" description="Helical" evidence="7">
    <location>
        <begin position="255"/>
        <end position="274"/>
    </location>
</feature>
<feature type="domain" description="Major facilitator superfamily (MFS) profile" evidence="8">
    <location>
        <begin position="51"/>
        <end position="486"/>
    </location>
</feature>
<evidence type="ECO:0000256" key="1">
    <source>
        <dbReference type="ARBA" id="ARBA00004141"/>
    </source>
</evidence>
<keyword evidence="10" id="KW-1185">Reference proteome</keyword>
<sequence>MSDPNPFFSPSDDSIASKESAAVPILIPKTLSLDDTIEHYIGDFGWKQFLLTILISLAWVFDAQQSFISIFTDAEPTWHCLSTPQNQNNSACSSINNSSLSSVCLLPKDAWTWDMSHYTSTISEWSMQCAGSFLTGLRASSFFIGSLAGGFLLATLADSSLGRKNMLVLSCLIVSLSGILTALVSTNVWNYAAMRFLSGFGRATINTCALVLSTELVGKRWRAQVGIIGFFCFTLGFLSLPLIGYLNRGSSWRLLYIWTCVPAIFHSILAHLYVCESPRWLYVRGRKEEFIKTLNSLAAMEKPNSTSSFLFSTTVGLQVNEYVANLDFCSTMKTFWERTWAFQRLMAVMAIGFGTSMVYYGMPLGLGSLSFNLYLSVTLNALAEFPSSLMTFLLVGKLNRKDIIFGFATTSRICSIISAFYSKWKVLQISLEMFSFFSACTAFNVLLIYTLELFPTCVRNSALSMVRQAVVLGGAFQSIAGCDWEK</sequence>
<dbReference type="Gene3D" id="1.20.1250.20">
    <property type="entry name" value="MFS general substrate transporter like domains"/>
    <property type="match status" value="1"/>
</dbReference>
<feature type="transmembrane region" description="Helical" evidence="7">
    <location>
        <begin position="373"/>
        <end position="396"/>
    </location>
</feature>
<feature type="transmembrane region" description="Helical" evidence="7">
    <location>
        <begin position="166"/>
        <end position="186"/>
    </location>
</feature>
<dbReference type="InterPro" id="IPR020846">
    <property type="entry name" value="MFS_dom"/>
</dbReference>
<evidence type="ECO:0000256" key="2">
    <source>
        <dbReference type="ARBA" id="ARBA00022692"/>
    </source>
</evidence>
<comment type="similarity">
    <text evidence="5">Belongs to the major facilitator superfamily. Phosphate:H(+) symporter (TC 2.A.1.9) family.</text>
</comment>
<evidence type="ECO:0000256" key="3">
    <source>
        <dbReference type="ARBA" id="ARBA00022989"/>
    </source>
</evidence>
<dbReference type="Pfam" id="PF00083">
    <property type="entry name" value="Sugar_tr"/>
    <property type="match status" value="1"/>
</dbReference>
<evidence type="ECO:0000256" key="4">
    <source>
        <dbReference type="ARBA" id="ARBA00023136"/>
    </source>
</evidence>
<evidence type="ECO:0000259" key="8">
    <source>
        <dbReference type="PROSITE" id="PS50850"/>
    </source>
</evidence>